<evidence type="ECO:0000256" key="1">
    <source>
        <dbReference type="ARBA" id="ARBA00009574"/>
    </source>
</evidence>
<feature type="compositionally biased region" description="Basic residues" evidence="5">
    <location>
        <begin position="511"/>
        <end position="522"/>
    </location>
</feature>
<feature type="coiled-coil region" evidence="4">
    <location>
        <begin position="80"/>
        <end position="107"/>
    </location>
</feature>
<evidence type="ECO:0000256" key="4">
    <source>
        <dbReference type="SAM" id="Coils"/>
    </source>
</evidence>
<evidence type="ECO:0000256" key="2">
    <source>
        <dbReference type="ARBA" id="ARBA00013807"/>
    </source>
</evidence>
<feature type="compositionally biased region" description="Basic and acidic residues" evidence="5">
    <location>
        <begin position="532"/>
        <end position="541"/>
    </location>
</feature>
<feature type="compositionally biased region" description="Polar residues" evidence="5">
    <location>
        <begin position="487"/>
        <end position="507"/>
    </location>
</feature>
<reference evidence="6" key="1">
    <citation type="submission" date="2020-11" db="EMBL/GenBank/DDBJ databases">
        <authorList>
            <consortium name="DOE Joint Genome Institute"/>
            <person name="Ahrendt S."/>
            <person name="Riley R."/>
            <person name="Andreopoulos W."/>
            <person name="Labutti K."/>
            <person name="Pangilinan J."/>
            <person name="Ruiz-Duenas F.J."/>
            <person name="Barrasa J.M."/>
            <person name="Sanchez-Garcia M."/>
            <person name="Camarero S."/>
            <person name="Miyauchi S."/>
            <person name="Serrano A."/>
            <person name="Linde D."/>
            <person name="Babiker R."/>
            <person name="Drula E."/>
            <person name="Ayuso-Fernandez I."/>
            <person name="Pacheco R."/>
            <person name="Padilla G."/>
            <person name="Ferreira P."/>
            <person name="Barriuso J."/>
            <person name="Kellner H."/>
            <person name="Castanera R."/>
            <person name="Alfaro M."/>
            <person name="Ramirez L."/>
            <person name="Pisabarro A.G."/>
            <person name="Kuo A."/>
            <person name="Tritt A."/>
            <person name="Lipzen A."/>
            <person name="He G."/>
            <person name="Yan M."/>
            <person name="Ng V."/>
            <person name="Cullen D."/>
            <person name="Martin F."/>
            <person name="Rosso M.-N."/>
            <person name="Henrissat B."/>
            <person name="Hibbett D."/>
            <person name="Martinez A.T."/>
            <person name="Grigoriev I.V."/>
        </authorList>
    </citation>
    <scope>NUCLEOTIDE SEQUENCE</scope>
    <source>
        <strain evidence="6">AH 40177</strain>
    </source>
</reference>
<comment type="caution">
    <text evidence="6">The sequence shown here is derived from an EMBL/GenBank/DDBJ whole genome shotgun (WGS) entry which is preliminary data.</text>
</comment>
<organism evidence="6 7">
    <name type="scientific">Rhodocollybia butyracea</name>
    <dbReference type="NCBI Taxonomy" id="206335"/>
    <lineage>
        <taxon>Eukaryota</taxon>
        <taxon>Fungi</taxon>
        <taxon>Dikarya</taxon>
        <taxon>Basidiomycota</taxon>
        <taxon>Agaricomycotina</taxon>
        <taxon>Agaricomycetes</taxon>
        <taxon>Agaricomycetidae</taxon>
        <taxon>Agaricales</taxon>
        <taxon>Marasmiineae</taxon>
        <taxon>Omphalotaceae</taxon>
        <taxon>Rhodocollybia</taxon>
    </lineage>
</organism>
<dbReference type="GO" id="GO:0032991">
    <property type="term" value="C:protein-containing complex"/>
    <property type="evidence" value="ECO:0007669"/>
    <property type="project" value="UniProtKB-ARBA"/>
</dbReference>
<evidence type="ECO:0000256" key="5">
    <source>
        <dbReference type="SAM" id="MobiDB-lite"/>
    </source>
</evidence>
<dbReference type="GO" id="GO:0005768">
    <property type="term" value="C:endosome"/>
    <property type="evidence" value="ECO:0007669"/>
    <property type="project" value="TreeGrafter"/>
</dbReference>
<feature type="region of interest" description="Disordered" evidence="5">
    <location>
        <begin position="479"/>
        <end position="563"/>
    </location>
</feature>
<dbReference type="EMBL" id="JADNRY010000015">
    <property type="protein sequence ID" value="KAF9073954.1"/>
    <property type="molecule type" value="Genomic_DNA"/>
</dbReference>
<name>A0A9P5UCB3_9AGAR</name>
<dbReference type="GO" id="GO:0035493">
    <property type="term" value="P:SNARE complex assembly"/>
    <property type="evidence" value="ECO:0007669"/>
    <property type="project" value="TreeGrafter"/>
</dbReference>
<evidence type="ECO:0000256" key="3">
    <source>
        <dbReference type="ARBA" id="ARBA00023054"/>
    </source>
</evidence>
<dbReference type="Pfam" id="PF10186">
    <property type="entry name" value="ATG14"/>
    <property type="match status" value="1"/>
</dbReference>
<gene>
    <name evidence="6" type="ORF">BDP27DRAFT_1399866</name>
</gene>
<keyword evidence="7" id="KW-1185">Reference proteome</keyword>
<evidence type="ECO:0000313" key="7">
    <source>
        <dbReference type="Proteomes" id="UP000772434"/>
    </source>
</evidence>
<evidence type="ECO:0000313" key="6">
    <source>
        <dbReference type="EMBL" id="KAF9073954.1"/>
    </source>
</evidence>
<dbReference type="GO" id="GO:0000149">
    <property type="term" value="F:SNARE binding"/>
    <property type="evidence" value="ECO:0007669"/>
    <property type="project" value="TreeGrafter"/>
</dbReference>
<sequence length="563" mass="59756">MECKICQLQQRTFFCDSCVRNHLRDFKQQTAFFALERDAAVSKATDALGTGGTTGMESARVRRADVSSMERRVSELMDGLVTLKKDNEKKRERLQTLRSTLAERRQTLTAAKQISPAAAAAVSSSLPSSAPTSPAILSAHSSLASLLSSIARARNGLVQELVEVFGITHESTHSNSTNPSPNNLHWTIGTLILPVPGDMRRYPPDHINAVLTLTIHFVNLLAFYLGVKLPFEVTWMNTPGNGSKTSRNGNSGNVGKLGVGVPYIGAINALGNDSGGWARWHHKHPLHVSASSSSSSPSTPSSPFTSISIPYTLQSHSASSSDDADSPSASTVLADSSVAENNAAESMTDSMILPPPGATKVNPSSTSSSSSPTFTTGIAMLLYNVAYLAYTQHGVTIPLHQVASGDVLGNLWAVCFGNFGGGSAGFGLGRYSHETAASLTPSPLRFPLTRLPPPTPPAFGLEFRQLLQATSRPAAKVPISLAPPASGQATELNSPLSAKPTLNSNAPPSHPRGKASPKISKRRVSEVSLAKDIVKSRRTGDLDEVFENDDGDGREDEDGWDLV</sequence>
<dbReference type="AlphaFoldDB" id="A0A9P5UCB3"/>
<comment type="similarity">
    <text evidence="1">Belongs to the ATG14 family.</text>
</comment>
<dbReference type="GO" id="GO:0000323">
    <property type="term" value="C:lytic vacuole"/>
    <property type="evidence" value="ECO:0007669"/>
    <property type="project" value="TreeGrafter"/>
</dbReference>
<feature type="region of interest" description="Disordered" evidence="5">
    <location>
        <begin position="344"/>
        <end position="370"/>
    </location>
</feature>
<dbReference type="InterPro" id="IPR018791">
    <property type="entry name" value="UV_resistance/autophagy_Atg14"/>
</dbReference>
<dbReference type="Proteomes" id="UP000772434">
    <property type="component" value="Unassembled WGS sequence"/>
</dbReference>
<keyword evidence="3 4" id="KW-0175">Coiled coil</keyword>
<dbReference type="PANTHER" id="PTHR15157:SF5">
    <property type="entry name" value="UV RADIATION RESISTANCE-ASSOCIATED GENE PROTEIN"/>
    <property type="match status" value="1"/>
</dbReference>
<dbReference type="OrthoDB" id="16772at2759"/>
<accession>A0A9P5UCB3</accession>
<dbReference type="PANTHER" id="PTHR15157">
    <property type="entry name" value="UV RADIATION RESISTANCE-ASSOCIATED GENE PROTEIN"/>
    <property type="match status" value="1"/>
</dbReference>
<protein>
    <recommendedName>
        <fullName evidence="2">Autophagy-related protein 14</fullName>
    </recommendedName>
</protein>
<proteinExistence type="inferred from homology"/>
<feature type="compositionally biased region" description="Acidic residues" evidence="5">
    <location>
        <begin position="542"/>
        <end position="563"/>
    </location>
</feature>